<sequence>MEFKKKALSVVTGATLVLSSFAGTYAPKAEAALDATKNPIKTQVSSALLALSASDQESQELVVVSDGKEDITKQLEKLGAKVLYNENKYVYLAEVPTAKVMDVYKLDNVAALSENYTHEPVENDDSDFQQEIDNVNDKVSPSNVETHKQTGADKFQQKYDGTGTRVSIIDTGIDPGHTAFQQTTEGTEKIVGVEDYTLQNELEGDYVADGDVIFNEQFDEGATIDTKDSGTYNTTGIDSSDDKLWFGELKYNADPEEPNDLNADGTKNNNQDETFGVLVAGDDIYVDNNMDKDFTDEEAISKTATSTLDVDTSDDVAGANYRVNGFEKVEAPDGTNMDDYYYANFFADTGGHGTHVAGITAANSPDGTGDDIYNVDMKGVSPGAELVGHKVFRAGEGAATLSIMNAMVDAALPEGEGGYGSDVANLSLGSLPDLNDGMNSYTELVDILSEEYGITYVMSAGNSGPGLDTVGSPGTIENAISVGAYIDSEMWATEYGAFPYGKNEDGSPKEGEGLWYFSSNGPREDGLQKPDIVAPGAAYSTVPVQEGAYGVKQGTSMSSPYVAGTVSILKNAAQEERVPFSYKSVREALIQTARSMDDYNRAEQGAGLINVQDAFDYMEDNMIKEMNNIDVSVNFGEKVAGGKGVSVRNTELPEEITIQLHNDSDETKNLKLSKDADWFKVSDSSIKLAPNEAKTITVMYDHSKLEMGTNAGMITVDDESTAYAEARIPQTVVKANEFNDDNNYRWSMEDEVQASKEKSYFFDVERGVEEINVDLSALKENGEYQGRVRMIVFDPDGNEVSEFQGYAGSGNGGMEVETNTFVSPKPGTWEVAVYASFGSEQETNKYALDVKAQGVINNPGILDLGISTGEAQSFSKEVFFTNYLSDDKEVYVEGGAFSEPIVEKERITAPNQDLYLKPLEIKNNVSLEIRTNNPEAASDDADLYLFKETEQGYKQIAISGSATSDESLSFKGLEDGNYAIGVLGYSGEIKLDLMTKEVKVLSPGEEGKGSITLPDKTYDMPVSGKVKATADITTPEENNQYYAGIFLRDAKTDEVLNMLPVYIQENAVTTLAGTNRVETSIEISKDMYPTGYEAAAKNKAVVIATGNNFPDALSAGPLASHYQAPILLTESGKALSQDVLDELKRLHAEQAYIIGGDGVVPEKVVEQLKDFGMSDAEIQRFSGDDRYETNQAVVSHLVDNGFVGNGVFMATGEKFADALSAGPFAGENKMPILLTREDKLPEGAAQYVKGEAVSIVGGPGVVSKDVMKEVEKQSSAVKRFAGTNRYETLKAVLEEYANPTDTFYVSTGQKYPDALSSAPLVAQKGGVLLLTDTDEIPASVNNFLTKYLYQNNVEKIVALGGPNAVSLEVKEALLKQLSNE</sequence>
<dbReference type="InterPro" id="IPR015500">
    <property type="entry name" value="Peptidase_S8_subtilisin-rel"/>
</dbReference>
<feature type="active site" description="Charge relay system" evidence="5">
    <location>
        <position position="556"/>
    </location>
</feature>
<feature type="signal peptide" evidence="7">
    <location>
        <begin position="1"/>
        <end position="22"/>
    </location>
</feature>
<protein>
    <submittedName>
        <fullName evidence="10">Cell wall-binding repeat-containing protein</fullName>
    </submittedName>
</protein>
<evidence type="ECO:0000256" key="6">
    <source>
        <dbReference type="RuleBase" id="RU003355"/>
    </source>
</evidence>
<feature type="active site" description="Charge relay system" evidence="5">
    <location>
        <position position="170"/>
    </location>
</feature>
<dbReference type="InterPro" id="IPR007280">
    <property type="entry name" value="Peptidase_C_arc/bac"/>
</dbReference>
<dbReference type="PANTHER" id="PTHR43806">
    <property type="entry name" value="PEPTIDASE S8"/>
    <property type="match status" value="1"/>
</dbReference>
<evidence type="ECO:0000256" key="7">
    <source>
        <dbReference type="SAM" id="SignalP"/>
    </source>
</evidence>
<evidence type="ECO:0000313" key="10">
    <source>
        <dbReference type="EMBL" id="MFC0525279.1"/>
    </source>
</evidence>
<dbReference type="PROSITE" id="PS51892">
    <property type="entry name" value="SUBTILASE"/>
    <property type="match status" value="1"/>
</dbReference>
<feature type="chain" id="PRO_5047341558" evidence="7">
    <location>
        <begin position="23"/>
        <end position="1380"/>
    </location>
</feature>
<dbReference type="EMBL" id="JBHLTP010000013">
    <property type="protein sequence ID" value="MFC0525279.1"/>
    <property type="molecule type" value="Genomic_DNA"/>
</dbReference>
<dbReference type="Gene3D" id="2.60.120.380">
    <property type="match status" value="2"/>
</dbReference>
<evidence type="ECO:0000256" key="1">
    <source>
        <dbReference type="ARBA" id="ARBA00011073"/>
    </source>
</evidence>
<dbReference type="Gene3D" id="3.40.50.12090">
    <property type="match status" value="2"/>
</dbReference>
<dbReference type="InterPro" id="IPR013783">
    <property type="entry name" value="Ig-like_fold"/>
</dbReference>
<dbReference type="InterPro" id="IPR000209">
    <property type="entry name" value="Peptidase_S8/S53_dom"/>
</dbReference>
<dbReference type="Pfam" id="PF00082">
    <property type="entry name" value="Peptidase_S8"/>
    <property type="match status" value="1"/>
</dbReference>
<dbReference type="InterPro" id="IPR036852">
    <property type="entry name" value="Peptidase_S8/S53_dom_sf"/>
</dbReference>
<comment type="similarity">
    <text evidence="1 5 6">Belongs to the peptidase S8 family.</text>
</comment>
<dbReference type="InterPro" id="IPR007253">
    <property type="entry name" value="Cell_wall-bd_2"/>
</dbReference>
<evidence type="ECO:0000313" key="11">
    <source>
        <dbReference type="Proteomes" id="UP001589836"/>
    </source>
</evidence>
<dbReference type="RefSeq" id="WP_377350355.1">
    <property type="nucleotide sequence ID" value="NZ_JBHLTP010000013.1"/>
</dbReference>
<dbReference type="Pfam" id="PF04151">
    <property type="entry name" value="PPC"/>
    <property type="match status" value="1"/>
</dbReference>
<dbReference type="Gene3D" id="3.40.50.200">
    <property type="entry name" value="Peptidase S8/S53 domain"/>
    <property type="match status" value="2"/>
</dbReference>
<dbReference type="PRINTS" id="PR00723">
    <property type="entry name" value="SUBTILISIN"/>
</dbReference>
<comment type="caution">
    <text evidence="10">The sequence shown here is derived from an EMBL/GenBank/DDBJ whole genome shotgun (WGS) entry which is preliminary data.</text>
</comment>
<dbReference type="PROSITE" id="PS00136">
    <property type="entry name" value="SUBTILASE_ASP"/>
    <property type="match status" value="1"/>
</dbReference>
<feature type="active site" description="Charge relay system" evidence="5">
    <location>
        <position position="352"/>
    </location>
</feature>
<dbReference type="Pfam" id="PF04122">
    <property type="entry name" value="CW_binding_2"/>
    <property type="match status" value="3"/>
</dbReference>
<evidence type="ECO:0000256" key="2">
    <source>
        <dbReference type="ARBA" id="ARBA00022670"/>
    </source>
</evidence>
<evidence type="ECO:0000259" key="8">
    <source>
        <dbReference type="Pfam" id="PF00082"/>
    </source>
</evidence>
<gene>
    <name evidence="10" type="ORF">ACFFGV_16985</name>
</gene>
<dbReference type="InterPro" id="IPR023828">
    <property type="entry name" value="Peptidase_S8_Ser-AS"/>
</dbReference>
<feature type="domain" description="Peptidase C-terminal archaeal/bacterial" evidence="9">
    <location>
        <begin position="759"/>
        <end position="835"/>
    </location>
</feature>
<keyword evidence="2 5" id="KW-0645">Protease</keyword>
<proteinExistence type="inferred from homology"/>
<dbReference type="Proteomes" id="UP001589836">
    <property type="component" value="Unassembled WGS sequence"/>
</dbReference>
<keyword evidence="4 5" id="KW-0720">Serine protease</keyword>
<name>A0ABV6LS87_9BACI</name>
<dbReference type="PANTHER" id="PTHR43806:SF14">
    <property type="entry name" value="TRIPEPTIDYL-PEPTIDASE 2"/>
    <property type="match status" value="1"/>
</dbReference>
<feature type="domain" description="Peptidase S8/S53" evidence="8">
    <location>
        <begin position="161"/>
        <end position="607"/>
    </location>
</feature>
<dbReference type="SUPFAM" id="SSF52743">
    <property type="entry name" value="Subtilisin-like"/>
    <property type="match status" value="1"/>
</dbReference>
<evidence type="ECO:0000256" key="4">
    <source>
        <dbReference type="ARBA" id="ARBA00022825"/>
    </source>
</evidence>
<keyword evidence="11" id="KW-1185">Reference proteome</keyword>
<evidence type="ECO:0000259" key="9">
    <source>
        <dbReference type="Pfam" id="PF04151"/>
    </source>
</evidence>
<dbReference type="InterPro" id="IPR023827">
    <property type="entry name" value="Peptidase_S8_Asp-AS"/>
</dbReference>
<keyword evidence="7" id="KW-0732">Signal</keyword>
<organism evidence="10 11">
    <name type="scientific">Pontibacillus salicampi</name>
    <dbReference type="NCBI Taxonomy" id="1449801"/>
    <lineage>
        <taxon>Bacteria</taxon>
        <taxon>Bacillati</taxon>
        <taxon>Bacillota</taxon>
        <taxon>Bacilli</taxon>
        <taxon>Bacillales</taxon>
        <taxon>Bacillaceae</taxon>
        <taxon>Pontibacillus</taxon>
    </lineage>
</organism>
<dbReference type="PROSITE" id="PS00138">
    <property type="entry name" value="SUBTILASE_SER"/>
    <property type="match status" value="1"/>
</dbReference>
<dbReference type="Gene3D" id="2.60.40.10">
    <property type="entry name" value="Immunoglobulins"/>
    <property type="match status" value="1"/>
</dbReference>
<evidence type="ECO:0000256" key="3">
    <source>
        <dbReference type="ARBA" id="ARBA00022801"/>
    </source>
</evidence>
<keyword evidence="3 5" id="KW-0378">Hydrolase</keyword>
<evidence type="ECO:0000256" key="5">
    <source>
        <dbReference type="PROSITE-ProRule" id="PRU01240"/>
    </source>
</evidence>
<accession>A0ABV6LS87</accession>
<reference evidence="10 11" key="1">
    <citation type="submission" date="2024-09" db="EMBL/GenBank/DDBJ databases">
        <authorList>
            <person name="Sun Q."/>
            <person name="Mori K."/>
        </authorList>
    </citation>
    <scope>NUCLEOTIDE SEQUENCE [LARGE SCALE GENOMIC DNA]</scope>
    <source>
        <strain evidence="10 11">NCAIM B.02529</strain>
    </source>
</reference>
<dbReference type="InterPro" id="IPR050131">
    <property type="entry name" value="Peptidase_S8_subtilisin-like"/>
</dbReference>